<feature type="binding site" evidence="9">
    <location>
        <begin position="176"/>
        <end position="178"/>
    </location>
    <ligand>
        <name>GTP</name>
        <dbReference type="ChEBI" id="CHEBI:37565"/>
    </ligand>
</feature>
<evidence type="ECO:0000313" key="13">
    <source>
        <dbReference type="Proteomes" id="UP000216825"/>
    </source>
</evidence>
<dbReference type="EC" id="3.5.4.25" evidence="9"/>
<protein>
    <recommendedName>
        <fullName evidence="9">GTP cyclohydrolase-2</fullName>
        <ecNumber evidence="9">3.5.4.25</ecNumber>
    </recommendedName>
    <alternativeName>
        <fullName evidence="9">GTP cyclohydrolase II</fullName>
    </alternativeName>
</protein>
<dbReference type="PANTHER" id="PTHR21327:SF18">
    <property type="entry name" value="3,4-DIHYDROXY-2-BUTANONE 4-PHOSPHATE SYNTHASE"/>
    <property type="match status" value="1"/>
</dbReference>
<feature type="binding site" evidence="9">
    <location>
        <position position="233"/>
    </location>
    <ligand>
        <name>GTP</name>
        <dbReference type="ChEBI" id="CHEBI:37565"/>
    </ligand>
</feature>
<comment type="similarity">
    <text evidence="9">Belongs to the GTP cyclohydrolase II family.</text>
</comment>
<evidence type="ECO:0000256" key="4">
    <source>
        <dbReference type="ARBA" id="ARBA00022741"/>
    </source>
</evidence>
<reference evidence="12 13" key="2">
    <citation type="submission" date="2020-07" db="EMBL/GenBank/DDBJ databases">
        <title>Genome of starter culture bacteria Kocuria salsicia reveals its technological properties and safety for usage in meat industry.</title>
        <authorList>
            <person name="Michael M."/>
            <person name="Konstantin K."/>
            <person name="Evgenii K."/>
            <person name="Galina S."/>
            <person name="Oksana K."/>
            <person name="Andrei L."/>
        </authorList>
    </citation>
    <scope>NUCLEOTIDE SEQUENCE [LARGE SCALE GENOMIC DNA]</scope>
    <source>
        <strain evidence="12 13">80</strain>
    </source>
</reference>
<evidence type="ECO:0000259" key="11">
    <source>
        <dbReference type="Pfam" id="PF00925"/>
    </source>
</evidence>
<name>A0A7D7PSS0_KOCVA</name>
<organism evidence="12 13">
    <name type="scientific">Kocuria varians</name>
    <name type="common">Micrococcus varians</name>
    <dbReference type="NCBI Taxonomy" id="1272"/>
    <lineage>
        <taxon>Bacteria</taxon>
        <taxon>Bacillati</taxon>
        <taxon>Actinomycetota</taxon>
        <taxon>Actinomycetes</taxon>
        <taxon>Micrococcales</taxon>
        <taxon>Micrococcaceae</taxon>
        <taxon>Kocuria</taxon>
    </lineage>
</organism>
<keyword evidence="2 9" id="KW-0686">Riboflavin biosynthesis</keyword>
<evidence type="ECO:0000256" key="1">
    <source>
        <dbReference type="ARBA" id="ARBA00004853"/>
    </source>
</evidence>
<feature type="binding site" evidence="9">
    <location>
        <position position="238"/>
    </location>
    <ligand>
        <name>GTP</name>
        <dbReference type="ChEBI" id="CHEBI:37565"/>
    </ligand>
</feature>
<dbReference type="CDD" id="cd00641">
    <property type="entry name" value="GTP_cyclohydro2"/>
    <property type="match status" value="1"/>
</dbReference>
<keyword evidence="5 9" id="KW-0378">Hydrolase</keyword>
<dbReference type="GO" id="GO:0005525">
    <property type="term" value="F:GTP binding"/>
    <property type="evidence" value="ECO:0007669"/>
    <property type="project" value="UniProtKB-KW"/>
</dbReference>
<dbReference type="KEGG" id="kvr:CIB50_0001961"/>
<dbReference type="UniPathway" id="UPA00275">
    <property type="reaction ID" value="UER00400"/>
</dbReference>
<dbReference type="AlphaFoldDB" id="A0A7D7PSS0"/>
<dbReference type="NCBIfam" id="NF001591">
    <property type="entry name" value="PRK00393.1"/>
    <property type="match status" value="1"/>
</dbReference>
<dbReference type="EMBL" id="CP059343">
    <property type="protein sequence ID" value="QMS57234.1"/>
    <property type="molecule type" value="Genomic_DNA"/>
</dbReference>
<dbReference type="Pfam" id="PF00925">
    <property type="entry name" value="GTP_cyclohydro2"/>
    <property type="match status" value="1"/>
</dbReference>
<dbReference type="Proteomes" id="UP000216825">
    <property type="component" value="Chromosome"/>
</dbReference>
<keyword evidence="4 9" id="KW-0547">Nucleotide-binding</keyword>
<comment type="pathway">
    <text evidence="1 9">Cofactor biosynthesis; riboflavin biosynthesis; 5-amino-6-(D-ribitylamino)uracil from GTP: step 1/4.</text>
</comment>
<dbReference type="HAMAP" id="MF_00179">
    <property type="entry name" value="RibA"/>
    <property type="match status" value="1"/>
</dbReference>
<feature type="compositionally biased region" description="Low complexity" evidence="10">
    <location>
        <begin position="9"/>
        <end position="20"/>
    </location>
</feature>
<dbReference type="InterPro" id="IPR036144">
    <property type="entry name" value="RibA-like_sf"/>
</dbReference>
<keyword evidence="6 9" id="KW-0862">Zinc</keyword>
<reference evidence="13" key="1">
    <citation type="submission" date="2017-08" db="EMBL/GenBank/DDBJ databases">
        <title>Draft Genome Sequence of Kocuria varians 80.</title>
        <authorList>
            <person name="Minaev M."/>
            <person name="Kurbakov K.A."/>
            <person name="Solodovnikova G.I."/>
            <person name="Kuznetsova O.A."/>
            <person name="Lisitsyn A.B."/>
        </authorList>
    </citation>
    <scope>NUCLEOTIDE SEQUENCE [LARGE SCALE GENOMIC DNA]</scope>
    <source>
        <strain evidence="13">80</strain>
    </source>
</reference>
<dbReference type="RefSeq" id="WP_371413725.1">
    <property type="nucleotide sequence ID" value="NZ_CP059343.1"/>
</dbReference>
<sequence>MSAREPDAGRAAGADDVAPGFRTNGTVGAVAPEPGTNPAGAAAASGEGTGPAGSTAAPEGRAGSVAGPGMDTAAASSAGELEHSEPVVVPTEHGTFSTVGWRVPVPSGVPAAEHLSLSAPPPPEEAHLPPLVRLHSECLTGDVLGSWRCDCGPQLHLAMERVARHGGTVLYLRNHEGRGIGLINKLRAYKLQDGGADTVDANTLLGLPAEARDYTAAGRILAAMGLTEIRLLSNNPDKVAKLEALGITVTQMVPHEVHARHENIDYLRTKRDRMHHHLTHLTPGENS</sequence>
<feature type="binding site" evidence="9">
    <location>
        <position position="198"/>
    </location>
    <ligand>
        <name>GTP</name>
        <dbReference type="ChEBI" id="CHEBI:37565"/>
    </ligand>
</feature>
<evidence type="ECO:0000256" key="5">
    <source>
        <dbReference type="ARBA" id="ARBA00022801"/>
    </source>
</evidence>
<evidence type="ECO:0000256" key="3">
    <source>
        <dbReference type="ARBA" id="ARBA00022723"/>
    </source>
</evidence>
<dbReference type="SUPFAM" id="SSF142695">
    <property type="entry name" value="RibA-like"/>
    <property type="match status" value="1"/>
</dbReference>
<comment type="function">
    <text evidence="9">Catalyzes the conversion of GTP to 2,5-diamino-6-ribosylamino-4(3H)-pyrimidinone 5'-phosphate (DARP), formate and pyrophosphate.</text>
</comment>
<accession>A0A7D7PSS0</accession>
<feature type="compositionally biased region" description="Low complexity" evidence="10">
    <location>
        <begin position="31"/>
        <end position="60"/>
    </location>
</feature>
<keyword evidence="3 9" id="KW-0479">Metal-binding</keyword>
<dbReference type="InterPro" id="IPR000926">
    <property type="entry name" value="RibA"/>
</dbReference>
<dbReference type="PANTHER" id="PTHR21327">
    <property type="entry name" value="GTP CYCLOHYDROLASE II-RELATED"/>
    <property type="match status" value="1"/>
</dbReference>
<dbReference type="GO" id="GO:0005829">
    <property type="term" value="C:cytosol"/>
    <property type="evidence" value="ECO:0007669"/>
    <property type="project" value="TreeGrafter"/>
</dbReference>
<feature type="binding site" evidence="9">
    <location>
        <begin position="133"/>
        <end position="137"/>
    </location>
    <ligand>
        <name>GTP</name>
        <dbReference type="ChEBI" id="CHEBI:37565"/>
    </ligand>
</feature>
<dbReference type="InterPro" id="IPR032677">
    <property type="entry name" value="GTP_cyclohydro_II"/>
</dbReference>
<evidence type="ECO:0000256" key="10">
    <source>
        <dbReference type="SAM" id="MobiDB-lite"/>
    </source>
</evidence>
<evidence type="ECO:0000256" key="2">
    <source>
        <dbReference type="ARBA" id="ARBA00022619"/>
    </source>
</evidence>
<gene>
    <name evidence="12" type="primary">ribBA_1</name>
    <name evidence="9" type="synonym">ribA</name>
    <name evidence="12" type="ORF">CIB50_0001961</name>
</gene>
<feature type="binding site" evidence="9">
    <location>
        <position position="154"/>
    </location>
    <ligand>
        <name>GTP</name>
        <dbReference type="ChEBI" id="CHEBI:37565"/>
    </ligand>
</feature>
<dbReference type="GO" id="GO:0008270">
    <property type="term" value="F:zinc ion binding"/>
    <property type="evidence" value="ECO:0007669"/>
    <property type="project" value="UniProtKB-UniRule"/>
</dbReference>
<evidence type="ECO:0000256" key="7">
    <source>
        <dbReference type="ARBA" id="ARBA00023134"/>
    </source>
</evidence>
<feature type="binding site" evidence="9">
    <location>
        <position position="138"/>
    </location>
    <ligand>
        <name>Zn(2+)</name>
        <dbReference type="ChEBI" id="CHEBI:29105"/>
        <note>catalytic</note>
    </ligand>
</feature>
<feature type="binding site" evidence="9">
    <location>
        <position position="151"/>
    </location>
    <ligand>
        <name>Zn(2+)</name>
        <dbReference type="ChEBI" id="CHEBI:29105"/>
        <note>catalytic</note>
    </ligand>
</feature>
<evidence type="ECO:0000313" key="12">
    <source>
        <dbReference type="EMBL" id="QMS57234.1"/>
    </source>
</evidence>
<dbReference type="GO" id="GO:0009231">
    <property type="term" value="P:riboflavin biosynthetic process"/>
    <property type="evidence" value="ECO:0007669"/>
    <property type="project" value="UniProtKB-UniRule"/>
</dbReference>
<evidence type="ECO:0000256" key="8">
    <source>
        <dbReference type="ARBA" id="ARBA00049295"/>
    </source>
</evidence>
<dbReference type="GO" id="GO:0003935">
    <property type="term" value="F:GTP cyclohydrolase II activity"/>
    <property type="evidence" value="ECO:0007669"/>
    <property type="project" value="UniProtKB-UniRule"/>
</dbReference>
<keyword evidence="7 9" id="KW-0342">GTP-binding</keyword>
<keyword evidence="13" id="KW-1185">Reference proteome</keyword>
<comment type="caution">
    <text evidence="9">Lacks conserved residue(s) required for the propagation of feature annotation.</text>
</comment>
<comment type="catalytic activity">
    <reaction evidence="8 9">
        <text>GTP + 4 H2O = 2,5-diamino-6-hydroxy-4-(5-phosphoribosylamino)-pyrimidine + formate + 2 phosphate + 3 H(+)</text>
        <dbReference type="Rhea" id="RHEA:23704"/>
        <dbReference type="ChEBI" id="CHEBI:15377"/>
        <dbReference type="ChEBI" id="CHEBI:15378"/>
        <dbReference type="ChEBI" id="CHEBI:15740"/>
        <dbReference type="ChEBI" id="CHEBI:37565"/>
        <dbReference type="ChEBI" id="CHEBI:43474"/>
        <dbReference type="ChEBI" id="CHEBI:58614"/>
        <dbReference type="EC" id="3.5.4.25"/>
    </reaction>
</comment>
<evidence type="ECO:0000256" key="9">
    <source>
        <dbReference type="HAMAP-Rule" id="MF_00179"/>
    </source>
</evidence>
<evidence type="ECO:0000256" key="6">
    <source>
        <dbReference type="ARBA" id="ARBA00022833"/>
    </source>
</evidence>
<feature type="binding site" evidence="9">
    <location>
        <position position="149"/>
    </location>
    <ligand>
        <name>Zn(2+)</name>
        <dbReference type="ChEBI" id="CHEBI:29105"/>
        <note>catalytic</note>
    </ligand>
</feature>
<feature type="region of interest" description="Disordered" evidence="10">
    <location>
        <begin position="1"/>
        <end position="84"/>
    </location>
</feature>
<proteinExistence type="inferred from homology"/>
<comment type="cofactor">
    <cofactor evidence="9">
        <name>Zn(2+)</name>
        <dbReference type="ChEBI" id="CHEBI:29105"/>
    </cofactor>
    <text evidence="9">Binds 1 zinc ion per subunit.</text>
</comment>
<dbReference type="Gene3D" id="3.40.50.10990">
    <property type="entry name" value="GTP cyclohydrolase II"/>
    <property type="match status" value="1"/>
</dbReference>
<feature type="active site" description="Nucleophile" evidence="9">
    <location>
        <position position="212"/>
    </location>
</feature>
<feature type="domain" description="GTP cyclohydrolase II" evidence="11">
    <location>
        <begin position="87"/>
        <end position="254"/>
    </location>
</feature>